<evidence type="ECO:0000313" key="6">
    <source>
        <dbReference type="EMBL" id="RKI93548.1"/>
    </source>
</evidence>
<dbReference type="Pfam" id="PF00370">
    <property type="entry name" value="FGGY_N"/>
    <property type="match status" value="1"/>
</dbReference>
<feature type="domain" description="Carbohydrate kinase FGGY C-terminal" evidence="5">
    <location>
        <begin position="333"/>
        <end position="429"/>
    </location>
</feature>
<evidence type="ECO:0000313" key="7">
    <source>
        <dbReference type="Proteomes" id="UP000280696"/>
    </source>
</evidence>
<comment type="similarity">
    <text evidence="1">Belongs to the FGGY kinase family.</text>
</comment>
<reference evidence="6 7" key="1">
    <citation type="submission" date="2018-09" db="EMBL/GenBank/DDBJ databases">
        <title>Murine metabolic-syndrome-specific gut microbial biobank.</title>
        <authorList>
            <person name="Liu C."/>
        </authorList>
    </citation>
    <scope>NUCLEOTIDE SEQUENCE [LARGE SCALE GENOMIC DNA]</scope>
    <source>
        <strain evidence="6 7">0.1xD8-82</strain>
    </source>
</reference>
<dbReference type="EMBL" id="RAYQ01000002">
    <property type="protein sequence ID" value="RKI93548.1"/>
    <property type="molecule type" value="Genomic_DNA"/>
</dbReference>
<dbReference type="Pfam" id="PF02782">
    <property type="entry name" value="FGGY_C"/>
    <property type="match status" value="1"/>
</dbReference>
<dbReference type="GO" id="GO:0016301">
    <property type="term" value="F:kinase activity"/>
    <property type="evidence" value="ECO:0007669"/>
    <property type="project" value="UniProtKB-KW"/>
</dbReference>
<name>A0A3A9AQ96_9FIRM</name>
<evidence type="ECO:0000256" key="2">
    <source>
        <dbReference type="ARBA" id="ARBA00022679"/>
    </source>
</evidence>
<evidence type="ECO:0000256" key="3">
    <source>
        <dbReference type="ARBA" id="ARBA00022777"/>
    </source>
</evidence>
<feature type="domain" description="Carbohydrate kinase FGGY N-terminal" evidence="4">
    <location>
        <begin position="3"/>
        <end position="219"/>
    </location>
</feature>
<dbReference type="GO" id="GO:0005975">
    <property type="term" value="P:carbohydrate metabolic process"/>
    <property type="evidence" value="ECO:0007669"/>
    <property type="project" value="InterPro"/>
</dbReference>
<dbReference type="InterPro" id="IPR018485">
    <property type="entry name" value="FGGY_C"/>
</dbReference>
<keyword evidence="7" id="KW-1185">Reference proteome</keyword>
<dbReference type="AlphaFoldDB" id="A0A3A9AQ96"/>
<evidence type="ECO:0000259" key="5">
    <source>
        <dbReference type="Pfam" id="PF02782"/>
    </source>
</evidence>
<dbReference type="InterPro" id="IPR050406">
    <property type="entry name" value="FGGY_Carb_Kinase"/>
</dbReference>
<comment type="caution">
    <text evidence="6">The sequence shown here is derived from an EMBL/GenBank/DDBJ whole genome shotgun (WGS) entry which is preliminary data.</text>
</comment>
<protein>
    <recommendedName>
        <fullName evidence="8">Carbohydrate kinase FGGY N-terminal domain-containing protein</fullName>
    </recommendedName>
</protein>
<dbReference type="InterPro" id="IPR018484">
    <property type="entry name" value="FGGY_N"/>
</dbReference>
<accession>A0A3A9AQ96</accession>
<dbReference type="InterPro" id="IPR043129">
    <property type="entry name" value="ATPase_NBD"/>
</dbReference>
<evidence type="ECO:0000259" key="4">
    <source>
        <dbReference type="Pfam" id="PF00370"/>
    </source>
</evidence>
<sequence length="435" mass="47926">MKAIGIDIGTTTVSAVVFDSVQDNVVEDRTIQNDSFMNTGNEWERIQDMDVIIKKAKNVLDELLRLHPDTETIGLTGQMHGILYVNDKGSSCSPLYTWQDQRGNLPEFDGLSLTEWIGHHSGLRVFTGYGIVTHLYQHKKGWIPEDAVTFCTIPDYLGMVLTGNKEPLLHISMAASLGFYDREKKNFQKDKLKELGIDVQMLPKVTDTFSVLGTYRGRTVTAAIGDNQAGFLGSVGFQENTVLLNVGTGSQVSVMCSHFFEGNSIEIRPFTEDKFLLAGSPLCGGRAYAILENFFRRYAAAAGLGNVSQYGIMEELAGKGMGLKDNMQVTTTFNGTRENPGLRGSISNLSKDNFTPEGLTYGVLVGIARELYDMFDVIRKLTGIKADKLIASGNGVRKNKVLQHIFEELFETKLYLAKYEEEAASGAAVSSLYKG</sequence>
<dbReference type="Proteomes" id="UP000280696">
    <property type="component" value="Unassembled WGS sequence"/>
</dbReference>
<keyword evidence="2" id="KW-0808">Transferase</keyword>
<dbReference type="RefSeq" id="WP_120466391.1">
    <property type="nucleotide sequence ID" value="NZ_RAYQ01000002.1"/>
</dbReference>
<dbReference type="Gene3D" id="3.30.420.40">
    <property type="match status" value="2"/>
</dbReference>
<organism evidence="6 7">
    <name type="scientific">Parablautia intestinalis</name>
    <dbReference type="NCBI Taxonomy" id="2320100"/>
    <lineage>
        <taxon>Bacteria</taxon>
        <taxon>Bacillati</taxon>
        <taxon>Bacillota</taxon>
        <taxon>Clostridia</taxon>
        <taxon>Lachnospirales</taxon>
        <taxon>Lachnospiraceae</taxon>
        <taxon>Parablautia</taxon>
    </lineage>
</organism>
<gene>
    <name evidence="6" type="ORF">D7V94_02290</name>
</gene>
<keyword evidence="3" id="KW-0418">Kinase</keyword>
<dbReference type="OrthoDB" id="8434698at2"/>
<dbReference type="CDD" id="cd07777">
    <property type="entry name" value="ASKHA_NBD_FGGY_SHK"/>
    <property type="match status" value="1"/>
</dbReference>
<evidence type="ECO:0000256" key="1">
    <source>
        <dbReference type="ARBA" id="ARBA00009156"/>
    </source>
</evidence>
<dbReference type="PANTHER" id="PTHR43095">
    <property type="entry name" value="SUGAR KINASE"/>
    <property type="match status" value="1"/>
</dbReference>
<dbReference type="SUPFAM" id="SSF53067">
    <property type="entry name" value="Actin-like ATPase domain"/>
    <property type="match status" value="2"/>
</dbReference>
<proteinExistence type="inferred from homology"/>
<evidence type="ECO:0008006" key="8">
    <source>
        <dbReference type="Google" id="ProtNLM"/>
    </source>
</evidence>